<dbReference type="Gene3D" id="1.10.10.10">
    <property type="entry name" value="Winged helix-like DNA-binding domain superfamily/Winged helix DNA-binding domain"/>
    <property type="match status" value="1"/>
</dbReference>
<evidence type="ECO:0000259" key="18">
    <source>
        <dbReference type="Pfam" id="PF01982"/>
    </source>
</evidence>
<reference evidence="19" key="1">
    <citation type="submission" date="2016-05" db="EMBL/GenBank/DDBJ databases">
        <title>Microbial consortia oxidize butane by reversing methanogenesis.</title>
        <authorList>
            <person name="Laso-Perez R."/>
            <person name="Richter M."/>
            <person name="Wegener G."/>
            <person name="Musat F."/>
        </authorList>
    </citation>
    <scope>NUCLEOTIDE SEQUENCE [LARGE SCALE GENOMIC DNA]</scope>
    <source>
        <strain evidence="19">BOX2</strain>
    </source>
</reference>
<dbReference type="Gene3D" id="2.40.30.30">
    <property type="entry name" value="Riboflavin kinase-like"/>
    <property type="match status" value="1"/>
</dbReference>
<dbReference type="GO" id="GO:0000287">
    <property type="term" value="F:magnesium ion binding"/>
    <property type="evidence" value="ECO:0007669"/>
    <property type="project" value="UniProtKB-UniRule"/>
</dbReference>
<dbReference type="SUPFAM" id="SSF46785">
    <property type="entry name" value="Winged helix' DNA-binding domain"/>
    <property type="match status" value="1"/>
</dbReference>
<dbReference type="Proteomes" id="UP000186940">
    <property type="component" value="Unassembled WGS sequence"/>
</dbReference>
<dbReference type="NCBIfam" id="NF010762">
    <property type="entry name" value="PRK14165.1"/>
    <property type="match status" value="1"/>
</dbReference>
<dbReference type="GO" id="GO:0008531">
    <property type="term" value="F:riboflavin kinase activity"/>
    <property type="evidence" value="ECO:0007669"/>
    <property type="project" value="InterPro"/>
</dbReference>
<feature type="binding site" evidence="17">
    <location>
        <position position="193"/>
    </location>
    <ligand>
        <name>FMN</name>
        <dbReference type="ChEBI" id="CHEBI:58210"/>
    </ligand>
</feature>
<proteinExistence type="inferred from homology"/>
<keyword evidence="7 17" id="KW-0288">FMN</keyword>
<comment type="cofactor">
    <cofactor evidence="17">
        <name>Mg(2+)</name>
        <dbReference type="ChEBI" id="CHEBI:18420"/>
    </cofactor>
    <text evidence="17">Binds 1 Mg(2+) ion per subunit.</text>
</comment>
<dbReference type="STRING" id="1838285.SCAL_001363"/>
<comment type="similarity">
    <text evidence="3 17">Belongs to the archaeal riboflavin kinase family.</text>
</comment>
<comment type="caution">
    <text evidence="17">Lacks conserved residue(s) required for the propagation of feature annotation.</text>
</comment>
<dbReference type="PATRIC" id="fig|1838285.3.peg.1384"/>
<keyword evidence="20" id="KW-1185">Reference proteome</keyword>
<evidence type="ECO:0000256" key="12">
    <source>
        <dbReference type="ARBA" id="ARBA00022842"/>
    </source>
</evidence>
<keyword evidence="10 17" id="KW-0547">Nucleotide-binding</keyword>
<keyword evidence="8 17" id="KW-0808">Transferase</keyword>
<evidence type="ECO:0000256" key="3">
    <source>
        <dbReference type="ARBA" id="ARBA00006428"/>
    </source>
</evidence>
<dbReference type="SUPFAM" id="SSF82114">
    <property type="entry name" value="Riboflavin kinase-like"/>
    <property type="match status" value="1"/>
</dbReference>
<name>A0A1F2P8S6_9EURY</name>
<dbReference type="EC" id="2.7.1.161" evidence="4 17"/>
<evidence type="ECO:0000256" key="11">
    <source>
        <dbReference type="ARBA" id="ARBA00022777"/>
    </source>
</evidence>
<evidence type="ECO:0000256" key="13">
    <source>
        <dbReference type="ARBA" id="ARBA00029789"/>
    </source>
</evidence>
<keyword evidence="6 17" id="KW-0285">Flavoprotein</keyword>
<gene>
    <name evidence="17" type="primary">ribK</name>
    <name evidence="19" type="ORF">SCAL_001363</name>
</gene>
<comment type="caution">
    <text evidence="19">The sequence shown here is derived from an EMBL/GenBank/DDBJ whole genome shotgun (WGS) entry which is preliminary data.</text>
</comment>
<dbReference type="EMBL" id="LYOS01000004">
    <property type="protein sequence ID" value="OFV67445.1"/>
    <property type="molecule type" value="Genomic_DNA"/>
</dbReference>
<dbReference type="InterPro" id="IPR036390">
    <property type="entry name" value="WH_DNA-bd_sf"/>
</dbReference>
<comment type="function">
    <text evidence="1 17">Catalyzes the CTP-dependent phosphorylation of riboflavin (vitamin B2) to form flavin mononucleotide (FMN).</text>
</comment>
<dbReference type="InterPro" id="IPR023470">
    <property type="entry name" value="Riboflavin_kinase_archaeal"/>
</dbReference>
<accession>A0A1F2P8S6</accession>
<evidence type="ECO:0000256" key="16">
    <source>
        <dbReference type="ARBA" id="ARBA00047857"/>
    </source>
</evidence>
<evidence type="ECO:0000256" key="9">
    <source>
        <dbReference type="ARBA" id="ARBA00022723"/>
    </source>
</evidence>
<evidence type="ECO:0000256" key="6">
    <source>
        <dbReference type="ARBA" id="ARBA00022630"/>
    </source>
</evidence>
<dbReference type="PANTHER" id="PTHR40706:SF1">
    <property type="entry name" value="RIBOFLAVIN KINASE"/>
    <property type="match status" value="1"/>
</dbReference>
<keyword evidence="12 17" id="KW-0460">Magnesium</keyword>
<comment type="catalytic activity">
    <reaction evidence="16 17">
        <text>riboflavin + CTP = CDP + FMN + H(+)</text>
        <dbReference type="Rhea" id="RHEA:25021"/>
        <dbReference type="ChEBI" id="CHEBI:15378"/>
        <dbReference type="ChEBI" id="CHEBI:37563"/>
        <dbReference type="ChEBI" id="CHEBI:57986"/>
        <dbReference type="ChEBI" id="CHEBI:58069"/>
        <dbReference type="ChEBI" id="CHEBI:58210"/>
        <dbReference type="EC" id="2.7.1.161"/>
    </reaction>
</comment>
<feature type="domain" description="Riboflavin kinase" evidence="18">
    <location>
        <begin position="96"/>
        <end position="216"/>
    </location>
</feature>
<evidence type="ECO:0000256" key="4">
    <source>
        <dbReference type="ARBA" id="ARBA00011987"/>
    </source>
</evidence>
<dbReference type="UniPathway" id="UPA00276">
    <property type="reaction ID" value="UER00929"/>
</dbReference>
<dbReference type="HAMAP" id="MF_01285">
    <property type="entry name" value="Riboflavin_kinase"/>
    <property type="match status" value="1"/>
</dbReference>
<evidence type="ECO:0000256" key="1">
    <source>
        <dbReference type="ARBA" id="ARBA00003072"/>
    </source>
</evidence>
<dbReference type="GO" id="GO:0009231">
    <property type="term" value="P:riboflavin biosynthetic process"/>
    <property type="evidence" value="ECO:0007669"/>
    <property type="project" value="InterPro"/>
</dbReference>
<evidence type="ECO:0000313" key="20">
    <source>
        <dbReference type="Proteomes" id="UP000186940"/>
    </source>
</evidence>
<keyword evidence="11 17" id="KW-0418">Kinase</keyword>
<dbReference type="PANTHER" id="PTHR40706">
    <property type="entry name" value="RIBOFLAVIN KINASE"/>
    <property type="match status" value="1"/>
</dbReference>
<feature type="binding site" evidence="17">
    <location>
        <position position="128"/>
    </location>
    <ligand>
        <name>Mg(2+)</name>
        <dbReference type="ChEBI" id="CHEBI:18420"/>
    </ligand>
</feature>
<dbReference type="InterPro" id="IPR023602">
    <property type="entry name" value="Riboflavin_kinase_CTP-dep"/>
</dbReference>
<comment type="pathway">
    <text evidence="2 17">Cofactor biosynthesis; FMN biosynthesis; FMN from riboflavin (CTP route): step 1/1.</text>
</comment>
<evidence type="ECO:0000256" key="14">
    <source>
        <dbReference type="ARBA" id="ARBA00030544"/>
    </source>
</evidence>
<dbReference type="InterPro" id="IPR023465">
    <property type="entry name" value="Riboflavin_kinase_dom_sf"/>
</dbReference>
<dbReference type="AlphaFoldDB" id="A0A1F2P8S6"/>
<evidence type="ECO:0000313" key="19">
    <source>
        <dbReference type="EMBL" id="OFV67445.1"/>
    </source>
</evidence>
<evidence type="ECO:0000256" key="15">
    <source>
        <dbReference type="ARBA" id="ARBA00033116"/>
    </source>
</evidence>
<evidence type="ECO:0000256" key="5">
    <source>
        <dbReference type="ARBA" id="ARBA00017394"/>
    </source>
</evidence>
<feature type="binding site" evidence="17">
    <location>
        <begin position="198"/>
        <end position="201"/>
    </location>
    <ligand>
        <name>CDP</name>
        <dbReference type="ChEBI" id="CHEBI:58069"/>
    </ligand>
</feature>
<feature type="binding site" evidence="17">
    <location>
        <begin position="99"/>
        <end position="104"/>
    </location>
    <ligand>
        <name>CDP</name>
        <dbReference type="ChEBI" id="CHEBI:58069"/>
    </ligand>
</feature>
<feature type="binding site" evidence="17">
    <location>
        <position position="185"/>
    </location>
    <ligand>
        <name>FMN</name>
        <dbReference type="ChEBI" id="CHEBI:58210"/>
    </ligand>
</feature>
<evidence type="ECO:0000256" key="2">
    <source>
        <dbReference type="ARBA" id="ARBA00005219"/>
    </source>
</evidence>
<dbReference type="GO" id="GO:0009398">
    <property type="term" value="P:FMN biosynthetic process"/>
    <property type="evidence" value="ECO:0007669"/>
    <property type="project" value="UniProtKB-UniRule"/>
</dbReference>
<evidence type="ECO:0000256" key="7">
    <source>
        <dbReference type="ARBA" id="ARBA00022643"/>
    </source>
</evidence>
<sequence>MTDTESLKQLALMGGINAPIKVSSHEFSEKLRSSPQTASRRLQELDEAGYISRTIQGNGQWMTITDLGVELLRNEYYAYQKIFEGNEDAIELIGTVMTGLGEGQYYIAQDGYMKQFSEKLGFQPFPGTLNLNLTKESTTLRKKLDNRKGIPISGFKAENRTFGGGRCFLGEIKGIKSAVIIPDRTHYPEDIVEILAPVNLRKSLSVKDGDEIRMKVFI</sequence>
<keyword evidence="9 17" id="KW-0479">Metal-binding</keyword>
<dbReference type="Pfam" id="PF01982">
    <property type="entry name" value="CTP-dep_RFKase"/>
    <property type="match status" value="1"/>
</dbReference>
<dbReference type="InterPro" id="IPR036388">
    <property type="entry name" value="WH-like_DNA-bd_sf"/>
</dbReference>
<protein>
    <recommendedName>
        <fullName evidence="5 17">Riboflavin kinase</fullName>
        <shortName evidence="17">RFK</shortName>
        <ecNumber evidence="4 17">2.7.1.161</ecNumber>
    </recommendedName>
    <alternativeName>
        <fullName evidence="14 17">CTP-dependent riboflavin kinase</fullName>
    </alternativeName>
    <alternativeName>
        <fullName evidence="15 17">CTP:riboflavin 5'-phosphotransferase</fullName>
    </alternativeName>
    <alternativeName>
        <fullName evidence="13 17">Flavokinase</fullName>
    </alternativeName>
</protein>
<dbReference type="GO" id="GO:0000166">
    <property type="term" value="F:nucleotide binding"/>
    <property type="evidence" value="ECO:0007669"/>
    <property type="project" value="UniProtKB-UniRule"/>
</dbReference>
<evidence type="ECO:0000256" key="17">
    <source>
        <dbReference type="HAMAP-Rule" id="MF_01285"/>
    </source>
</evidence>
<dbReference type="InterPro" id="IPR039063">
    <property type="entry name" value="RibK_CTP-dep"/>
</dbReference>
<organism evidence="19 20">
    <name type="scientific">Candidatus Syntropharchaeum caldarium</name>
    <dbReference type="NCBI Taxonomy" id="1838285"/>
    <lineage>
        <taxon>Archaea</taxon>
        <taxon>Methanobacteriati</taxon>
        <taxon>Methanobacteriota</taxon>
        <taxon>Stenosarchaea group</taxon>
        <taxon>Methanomicrobia</taxon>
        <taxon>Methanosarcinales</taxon>
        <taxon>ANME-2 cluster</taxon>
        <taxon>Candidatus Syntropharchaeum</taxon>
    </lineage>
</organism>
<evidence type="ECO:0000256" key="10">
    <source>
        <dbReference type="ARBA" id="ARBA00022741"/>
    </source>
</evidence>
<feature type="binding site" evidence="17">
    <location>
        <position position="130"/>
    </location>
    <ligand>
        <name>Mg(2+)</name>
        <dbReference type="ChEBI" id="CHEBI:18420"/>
    </ligand>
</feature>
<evidence type="ECO:0000256" key="8">
    <source>
        <dbReference type="ARBA" id="ARBA00022679"/>
    </source>
</evidence>